<dbReference type="InterPro" id="IPR001789">
    <property type="entry name" value="Sig_transdc_resp-reg_receiver"/>
</dbReference>
<dbReference type="Gene3D" id="3.40.50.2300">
    <property type="match status" value="1"/>
</dbReference>
<dbReference type="RefSeq" id="WP_149109621.1">
    <property type="nucleotide sequence ID" value="NZ_CP042425.1"/>
</dbReference>
<dbReference type="SMART" id="SM00448">
    <property type="entry name" value="REC"/>
    <property type="match status" value="1"/>
</dbReference>
<dbReference type="SUPFAM" id="SSF52172">
    <property type="entry name" value="CheY-like"/>
    <property type="match status" value="1"/>
</dbReference>
<dbReference type="InterPro" id="IPR050595">
    <property type="entry name" value="Bact_response_regulator"/>
</dbReference>
<dbReference type="KEGG" id="lrs:PX52LOC_01647"/>
<feature type="domain" description="Response regulatory" evidence="3">
    <location>
        <begin position="7"/>
        <end position="123"/>
    </location>
</feature>
<name>A0A5C1A972_9BACT</name>
<evidence type="ECO:0000256" key="2">
    <source>
        <dbReference type="PROSITE-ProRule" id="PRU00169"/>
    </source>
</evidence>
<dbReference type="AlphaFoldDB" id="A0A5C1A972"/>
<proteinExistence type="predicted"/>
<gene>
    <name evidence="4" type="ORF">PX52LOC_01647</name>
</gene>
<dbReference type="PROSITE" id="PS50110">
    <property type="entry name" value="RESPONSE_REGULATORY"/>
    <property type="match status" value="1"/>
</dbReference>
<dbReference type="InterPro" id="IPR011006">
    <property type="entry name" value="CheY-like_superfamily"/>
</dbReference>
<keyword evidence="5" id="KW-1185">Reference proteome</keyword>
<sequence length="127" mass="14035">MVTKRLKVLCVDDNHDIADSEAMLLDVYGIDARACYDGPHAILAGREFHPDAYLVDLNMPGMDGCEVARELRAEHDGPPPLLVAITAKSAAEDYRRTQAAGFDAHLVKPVEPNRLLKMLAELRRNPT</sequence>
<dbReference type="Proteomes" id="UP000324974">
    <property type="component" value="Chromosome"/>
</dbReference>
<evidence type="ECO:0000313" key="4">
    <source>
        <dbReference type="EMBL" id="QEL14753.1"/>
    </source>
</evidence>
<dbReference type="PANTHER" id="PTHR44591:SF3">
    <property type="entry name" value="RESPONSE REGULATORY DOMAIN-CONTAINING PROTEIN"/>
    <property type="match status" value="1"/>
</dbReference>
<dbReference type="GO" id="GO:0000160">
    <property type="term" value="P:phosphorelay signal transduction system"/>
    <property type="evidence" value="ECO:0007669"/>
    <property type="project" value="InterPro"/>
</dbReference>
<dbReference type="Pfam" id="PF00072">
    <property type="entry name" value="Response_reg"/>
    <property type="match status" value="1"/>
</dbReference>
<accession>A0A5C1A972</accession>
<feature type="modified residue" description="4-aspartylphosphate" evidence="2">
    <location>
        <position position="56"/>
    </location>
</feature>
<dbReference type="OrthoDB" id="283885at2"/>
<dbReference type="PANTHER" id="PTHR44591">
    <property type="entry name" value="STRESS RESPONSE REGULATOR PROTEIN 1"/>
    <property type="match status" value="1"/>
</dbReference>
<reference evidence="5" key="1">
    <citation type="submission" date="2019-08" db="EMBL/GenBank/DDBJ databases">
        <title>Limnoglobus roseus gen. nov., sp. nov., a novel freshwater planctomycete with a giant genome from the family Gemmataceae.</title>
        <authorList>
            <person name="Kulichevskaya I.S."/>
            <person name="Naumoff D.G."/>
            <person name="Miroshnikov K."/>
            <person name="Ivanova A."/>
            <person name="Philippov D.A."/>
            <person name="Hakobyan A."/>
            <person name="Rijpstra I.C."/>
            <person name="Sinninghe Damste J.S."/>
            <person name="Liesack W."/>
            <person name="Dedysh S.N."/>
        </authorList>
    </citation>
    <scope>NUCLEOTIDE SEQUENCE [LARGE SCALE GENOMIC DNA]</scope>
    <source>
        <strain evidence="5">PX52</strain>
    </source>
</reference>
<evidence type="ECO:0000259" key="3">
    <source>
        <dbReference type="PROSITE" id="PS50110"/>
    </source>
</evidence>
<protein>
    <submittedName>
        <fullName evidence="4">Response regulator</fullName>
    </submittedName>
</protein>
<keyword evidence="1 2" id="KW-0597">Phosphoprotein</keyword>
<evidence type="ECO:0000313" key="5">
    <source>
        <dbReference type="Proteomes" id="UP000324974"/>
    </source>
</evidence>
<organism evidence="4 5">
    <name type="scientific">Limnoglobus roseus</name>
    <dbReference type="NCBI Taxonomy" id="2598579"/>
    <lineage>
        <taxon>Bacteria</taxon>
        <taxon>Pseudomonadati</taxon>
        <taxon>Planctomycetota</taxon>
        <taxon>Planctomycetia</taxon>
        <taxon>Gemmatales</taxon>
        <taxon>Gemmataceae</taxon>
        <taxon>Limnoglobus</taxon>
    </lineage>
</organism>
<dbReference type="EMBL" id="CP042425">
    <property type="protein sequence ID" value="QEL14753.1"/>
    <property type="molecule type" value="Genomic_DNA"/>
</dbReference>
<evidence type="ECO:0000256" key="1">
    <source>
        <dbReference type="ARBA" id="ARBA00022553"/>
    </source>
</evidence>